<gene>
    <name evidence="2 4" type="primary">fbxb-76</name>
    <name evidence="2" type="ORF">CELE_H02I12.2</name>
    <name evidence="4" type="ORF">H02I12.2</name>
</gene>
<dbReference type="InterPro" id="IPR001810">
    <property type="entry name" value="F-box_dom"/>
</dbReference>
<dbReference type="Proteomes" id="UP000001940">
    <property type="component" value="Chromosome IV"/>
</dbReference>
<dbReference type="PhylomeDB" id="O45600"/>
<dbReference type="AlphaFoldDB" id="O45600"/>
<evidence type="ECO:0000313" key="4">
    <source>
        <dbReference type="WormBase" id="H02I12.2"/>
    </source>
</evidence>
<dbReference type="EMBL" id="BX284604">
    <property type="protein sequence ID" value="CAB07216.1"/>
    <property type="molecule type" value="Genomic_DNA"/>
</dbReference>
<evidence type="ECO:0000259" key="1">
    <source>
        <dbReference type="PROSITE" id="PS50181"/>
    </source>
</evidence>
<dbReference type="RefSeq" id="NP_502146.1">
    <property type="nucleotide sequence ID" value="NM_069745.2"/>
</dbReference>
<dbReference type="HOGENOM" id="CLU_1526547_0_0_1"/>
<dbReference type="InParanoid" id="O45600"/>
<protein>
    <submittedName>
        <fullName evidence="2">F-box domain-containing protein</fullName>
    </submittedName>
</protein>
<evidence type="ECO:0000313" key="3">
    <source>
        <dbReference type="Proteomes" id="UP000001940"/>
    </source>
</evidence>
<dbReference type="PIR" id="T23025">
    <property type="entry name" value="T23025"/>
</dbReference>
<dbReference type="CTD" id="186669"/>
<dbReference type="PROSITE" id="PS50181">
    <property type="entry name" value="FBOX"/>
    <property type="match status" value="1"/>
</dbReference>
<dbReference type="PANTHER" id="PTHR22899">
    <property type="entry name" value="CYCLIN-RELATED F-BOX FAMILY"/>
    <property type="match status" value="1"/>
</dbReference>
<dbReference type="KEGG" id="cel:CELE_H02I12.2"/>
<dbReference type="WormBase" id="H02I12.2">
    <property type="protein sequence ID" value="CE16159"/>
    <property type="gene ID" value="WBGene00010352"/>
    <property type="gene designation" value="fbxb-76"/>
</dbReference>
<reference evidence="2 3" key="1">
    <citation type="journal article" date="1998" name="Science">
        <title>Genome sequence of the nematode C. elegans: a platform for investigating biology.</title>
        <authorList>
            <consortium name="The C. elegans sequencing consortium"/>
            <person name="Sulson J.E."/>
            <person name="Waterston R."/>
        </authorList>
    </citation>
    <scope>NUCLEOTIDE SEQUENCE [LARGE SCALE GENOMIC DNA]</scope>
    <source>
        <strain evidence="2 3">Bristol N2</strain>
    </source>
</reference>
<keyword evidence="3" id="KW-1185">Reference proteome</keyword>
<dbReference type="Bgee" id="WBGene00010352">
    <property type="expression patterns" value="Expressed in embryo and 2 other cell types or tissues"/>
</dbReference>
<accession>O45600</accession>
<dbReference type="PANTHER" id="PTHR22899:SF0">
    <property type="entry name" value="F-BOX ASSOCIATED DOMAIN-CONTAINING PROTEIN-RELATED"/>
    <property type="match status" value="1"/>
</dbReference>
<dbReference type="InterPro" id="IPR053222">
    <property type="entry name" value="Zygotic_Embryogenesis-Asso"/>
</dbReference>
<dbReference type="FunCoup" id="O45600">
    <property type="interactions" value="252"/>
</dbReference>
<dbReference type="GeneID" id="186669"/>
<organism evidence="2 3">
    <name type="scientific">Caenorhabditis elegans</name>
    <dbReference type="NCBI Taxonomy" id="6239"/>
    <lineage>
        <taxon>Eukaryota</taxon>
        <taxon>Metazoa</taxon>
        <taxon>Ecdysozoa</taxon>
        <taxon>Nematoda</taxon>
        <taxon>Chromadorea</taxon>
        <taxon>Rhabditida</taxon>
        <taxon>Rhabditina</taxon>
        <taxon>Rhabditomorpha</taxon>
        <taxon>Rhabditoidea</taxon>
        <taxon>Rhabditidae</taxon>
        <taxon>Peloderinae</taxon>
        <taxon>Caenorhabditis</taxon>
    </lineage>
</organism>
<evidence type="ECO:0000313" key="2">
    <source>
        <dbReference type="EMBL" id="CAB07216.1"/>
    </source>
</evidence>
<dbReference type="PaxDb" id="6239-H02I12.2"/>
<proteinExistence type="predicted"/>
<dbReference type="AGR" id="WB:WBGene00010352"/>
<name>O45600_CAEEL</name>
<sequence length="176" mass="20563">MSIFPLLNLPEKSLNYVLRRMPLTELIGFALISQTAKNHVENLNIKMRDVLVGLEDNIRFYIRADRNNFVASAFFSFDINQVLEQPGKREFILKTSEGQTWTNPGLGVRQFLDHVLEIGHHPELSIFFNKIDCDEDTICDMFDVLALETFAMYIGNFVNIFYQKMLKYYLKNKKVQ</sequence>
<dbReference type="UCSC" id="H02I12.2">
    <property type="organism name" value="c. elegans"/>
</dbReference>
<feature type="domain" description="F-box" evidence="1">
    <location>
        <begin position="3"/>
        <end position="50"/>
    </location>
</feature>
<dbReference type="Pfam" id="PF00646">
    <property type="entry name" value="F-box"/>
    <property type="match status" value="1"/>
</dbReference>